<gene>
    <name evidence="1" type="ORF">BU23DRAFT_583707</name>
</gene>
<proteinExistence type="predicted"/>
<dbReference type="EMBL" id="ML976729">
    <property type="protein sequence ID" value="KAF1967676.1"/>
    <property type="molecule type" value="Genomic_DNA"/>
</dbReference>
<evidence type="ECO:0000313" key="1">
    <source>
        <dbReference type="EMBL" id="KAF1967676.1"/>
    </source>
</evidence>
<dbReference type="Proteomes" id="UP000800036">
    <property type="component" value="Unassembled WGS sequence"/>
</dbReference>
<reference evidence="1" key="1">
    <citation type="journal article" date="2020" name="Stud. Mycol.">
        <title>101 Dothideomycetes genomes: a test case for predicting lifestyles and emergence of pathogens.</title>
        <authorList>
            <person name="Haridas S."/>
            <person name="Albert R."/>
            <person name="Binder M."/>
            <person name="Bloem J."/>
            <person name="Labutti K."/>
            <person name="Salamov A."/>
            <person name="Andreopoulos B."/>
            <person name="Baker S."/>
            <person name="Barry K."/>
            <person name="Bills G."/>
            <person name="Bluhm B."/>
            <person name="Cannon C."/>
            <person name="Castanera R."/>
            <person name="Culley D."/>
            <person name="Daum C."/>
            <person name="Ezra D."/>
            <person name="Gonzalez J."/>
            <person name="Henrissat B."/>
            <person name="Kuo A."/>
            <person name="Liang C."/>
            <person name="Lipzen A."/>
            <person name="Lutzoni F."/>
            <person name="Magnuson J."/>
            <person name="Mondo S."/>
            <person name="Nolan M."/>
            <person name="Ohm R."/>
            <person name="Pangilinan J."/>
            <person name="Park H.-J."/>
            <person name="Ramirez L."/>
            <person name="Alfaro M."/>
            <person name="Sun H."/>
            <person name="Tritt A."/>
            <person name="Yoshinaga Y."/>
            <person name="Zwiers L.-H."/>
            <person name="Turgeon B."/>
            <person name="Goodwin S."/>
            <person name="Spatafora J."/>
            <person name="Crous P."/>
            <person name="Grigoriev I."/>
        </authorList>
    </citation>
    <scope>NUCLEOTIDE SEQUENCE</scope>
    <source>
        <strain evidence="1">CBS 107.79</strain>
    </source>
</reference>
<keyword evidence="2" id="KW-1185">Reference proteome</keyword>
<accession>A0A6A5UXS1</accession>
<protein>
    <submittedName>
        <fullName evidence="1">Uncharacterized protein</fullName>
    </submittedName>
</protein>
<name>A0A6A5UXS1_9PLEO</name>
<sequence>MKDHNVTVDMVNGLTTFRSTVVKPYYQDTTIDVILAPRKRGCLPGSKNKRTVQYLIRKEEDNYALAIKLYINSVINTLGASFKYYIFKSRIVREVKGKTIHLILALVPILLTKGMSIELRNITQAYLYELIIKYFKGIIIRVIKLLYRIIEAGVY</sequence>
<dbReference type="AlphaFoldDB" id="A0A6A5UXS1"/>
<evidence type="ECO:0000313" key="2">
    <source>
        <dbReference type="Proteomes" id="UP000800036"/>
    </source>
</evidence>
<organism evidence="1 2">
    <name type="scientific">Bimuria novae-zelandiae CBS 107.79</name>
    <dbReference type="NCBI Taxonomy" id="1447943"/>
    <lineage>
        <taxon>Eukaryota</taxon>
        <taxon>Fungi</taxon>
        <taxon>Dikarya</taxon>
        <taxon>Ascomycota</taxon>
        <taxon>Pezizomycotina</taxon>
        <taxon>Dothideomycetes</taxon>
        <taxon>Pleosporomycetidae</taxon>
        <taxon>Pleosporales</taxon>
        <taxon>Massarineae</taxon>
        <taxon>Didymosphaeriaceae</taxon>
        <taxon>Bimuria</taxon>
    </lineage>
</organism>